<gene>
    <name evidence="1" type="ORF">RPERSI_LOCUS10087</name>
</gene>
<reference evidence="1" key="1">
    <citation type="submission" date="2021-06" db="EMBL/GenBank/DDBJ databases">
        <authorList>
            <person name="Kallberg Y."/>
            <person name="Tangrot J."/>
            <person name="Rosling A."/>
        </authorList>
    </citation>
    <scope>NUCLEOTIDE SEQUENCE</scope>
    <source>
        <strain evidence="1">MA461A</strain>
    </source>
</reference>
<evidence type="ECO:0000313" key="2">
    <source>
        <dbReference type="Proteomes" id="UP000789920"/>
    </source>
</evidence>
<dbReference type="EMBL" id="CAJVQC010019612">
    <property type="protein sequence ID" value="CAG8702440.1"/>
    <property type="molecule type" value="Genomic_DNA"/>
</dbReference>
<keyword evidence="2" id="KW-1185">Reference proteome</keyword>
<proteinExistence type="predicted"/>
<comment type="caution">
    <text evidence="1">The sequence shown here is derived from an EMBL/GenBank/DDBJ whole genome shotgun (WGS) entry which is preliminary data.</text>
</comment>
<name>A0ACA9PIJ6_9GLOM</name>
<feature type="non-terminal residue" evidence="1">
    <location>
        <position position="177"/>
    </location>
</feature>
<dbReference type="Proteomes" id="UP000789920">
    <property type="component" value="Unassembled WGS sequence"/>
</dbReference>
<sequence>MVDRNELKFVAKAIKRKSRRSSILLDQDPVTSLYSIDDQSSTIVEEPFSCLSTPVSNDSIHNIIRNEAYPYHPLNNNYLRSAHTYSHPRRAKAHQLANVGSADSFFFDSTQPPLEVFVLPINKSGGKLSLISESIAEQERNKPQYSICGRELNRRISVSQLVFFWETVFLIGTRAAR</sequence>
<accession>A0ACA9PIJ6</accession>
<protein>
    <submittedName>
        <fullName evidence="1">3093_t:CDS:1</fullName>
    </submittedName>
</protein>
<organism evidence="1 2">
    <name type="scientific">Racocetra persica</name>
    <dbReference type="NCBI Taxonomy" id="160502"/>
    <lineage>
        <taxon>Eukaryota</taxon>
        <taxon>Fungi</taxon>
        <taxon>Fungi incertae sedis</taxon>
        <taxon>Mucoromycota</taxon>
        <taxon>Glomeromycotina</taxon>
        <taxon>Glomeromycetes</taxon>
        <taxon>Diversisporales</taxon>
        <taxon>Gigasporaceae</taxon>
        <taxon>Racocetra</taxon>
    </lineage>
</organism>
<evidence type="ECO:0000313" key="1">
    <source>
        <dbReference type="EMBL" id="CAG8702440.1"/>
    </source>
</evidence>